<accession>A0AAE0P405</accession>
<feature type="region of interest" description="Disordered" evidence="1">
    <location>
        <begin position="132"/>
        <end position="167"/>
    </location>
</feature>
<dbReference type="EMBL" id="JAULSW010000001">
    <property type="protein sequence ID" value="KAK3392936.1"/>
    <property type="molecule type" value="Genomic_DNA"/>
</dbReference>
<feature type="compositionally biased region" description="Low complexity" evidence="1">
    <location>
        <begin position="135"/>
        <end position="150"/>
    </location>
</feature>
<gene>
    <name evidence="2" type="ORF">B0H63DRAFT_3793</name>
</gene>
<name>A0AAE0P405_9PEZI</name>
<proteinExistence type="predicted"/>
<dbReference type="AlphaFoldDB" id="A0AAE0P405"/>
<feature type="compositionally biased region" description="Basic and acidic residues" evidence="1">
    <location>
        <begin position="157"/>
        <end position="167"/>
    </location>
</feature>
<organism evidence="2 3">
    <name type="scientific">Podospora didyma</name>
    <dbReference type="NCBI Taxonomy" id="330526"/>
    <lineage>
        <taxon>Eukaryota</taxon>
        <taxon>Fungi</taxon>
        <taxon>Dikarya</taxon>
        <taxon>Ascomycota</taxon>
        <taxon>Pezizomycotina</taxon>
        <taxon>Sordariomycetes</taxon>
        <taxon>Sordariomycetidae</taxon>
        <taxon>Sordariales</taxon>
        <taxon>Podosporaceae</taxon>
        <taxon>Podospora</taxon>
    </lineage>
</organism>
<sequence length="167" mass="18041">MRLLPAQLACGASDLSSLAMPSFVILVQIAFSQKSTDSLSPSMHQSQDMKATHSLLPPHTPPVVSERRRLTRAASVPTIYLRYTYLPSYLPRSDVTSSPMEGEMTTSTLREYTGHSRQRVARLLPSCQMHMSNFGSAQNPSLSSASLAAGRGMGSLGERKRGGAESA</sequence>
<reference evidence="2" key="2">
    <citation type="submission" date="2023-06" db="EMBL/GenBank/DDBJ databases">
        <authorList>
            <consortium name="Lawrence Berkeley National Laboratory"/>
            <person name="Haridas S."/>
            <person name="Hensen N."/>
            <person name="Bonometti L."/>
            <person name="Westerberg I."/>
            <person name="Brannstrom I.O."/>
            <person name="Guillou S."/>
            <person name="Cros-Aarteil S."/>
            <person name="Calhoun S."/>
            <person name="Kuo A."/>
            <person name="Mondo S."/>
            <person name="Pangilinan J."/>
            <person name="Riley R."/>
            <person name="LaButti K."/>
            <person name="Andreopoulos B."/>
            <person name="Lipzen A."/>
            <person name="Chen C."/>
            <person name="Yanf M."/>
            <person name="Daum C."/>
            <person name="Ng V."/>
            <person name="Clum A."/>
            <person name="Steindorff A."/>
            <person name="Ohm R."/>
            <person name="Martin F."/>
            <person name="Silar P."/>
            <person name="Natvig D."/>
            <person name="Lalanne C."/>
            <person name="Gautier V."/>
            <person name="Ament-velasquez S.L."/>
            <person name="Kruys A."/>
            <person name="Hutchinson M.I."/>
            <person name="Powell A.J."/>
            <person name="Barry K."/>
            <person name="Miller A.N."/>
            <person name="Grigoriev I.V."/>
            <person name="Debuchy R."/>
            <person name="Gladieux P."/>
            <person name="Thoren M.H."/>
            <person name="Johannesson H."/>
        </authorList>
    </citation>
    <scope>NUCLEOTIDE SEQUENCE</scope>
    <source>
        <strain evidence="2">CBS 232.78</strain>
    </source>
</reference>
<keyword evidence="3" id="KW-1185">Reference proteome</keyword>
<reference evidence="2" key="1">
    <citation type="journal article" date="2023" name="Mol. Phylogenet. Evol.">
        <title>Genome-scale phylogeny and comparative genomics of the fungal order Sordariales.</title>
        <authorList>
            <person name="Hensen N."/>
            <person name="Bonometti L."/>
            <person name="Westerberg I."/>
            <person name="Brannstrom I.O."/>
            <person name="Guillou S."/>
            <person name="Cros-Aarteil S."/>
            <person name="Calhoun S."/>
            <person name="Haridas S."/>
            <person name="Kuo A."/>
            <person name="Mondo S."/>
            <person name="Pangilinan J."/>
            <person name="Riley R."/>
            <person name="LaButti K."/>
            <person name="Andreopoulos B."/>
            <person name="Lipzen A."/>
            <person name="Chen C."/>
            <person name="Yan M."/>
            <person name="Daum C."/>
            <person name="Ng V."/>
            <person name="Clum A."/>
            <person name="Steindorff A."/>
            <person name="Ohm R.A."/>
            <person name="Martin F."/>
            <person name="Silar P."/>
            <person name="Natvig D.O."/>
            <person name="Lalanne C."/>
            <person name="Gautier V."/>
            <person name="Ament-Velasquez S.L."/>
            <person name="Kruys A."/>
            <person name="Hutchinson M.I."/>
            <person name="Powell A.J."/>
            <person name="Barry K."/>
            <person name="Miller A.N."/>
            <person name="Grigoriev I.V."/>
            <person name="Debuchy R."/>
            <person name="Gladieux P."/>
            <person name="Hiltunen Thoren M."/>
            <person name="Johannesson H."/>
        </authorList>
    </citation>
    <scope>NUCLEOTIDE SEQUENCE</scope>
    <source>
        <strain evidence="2">CBS 232.78</strain>
    </source>
</reference>
<protein>
    <submittedName>
        <fullName evidence="2">Uncharacterized protein</fullName>
    </submittedName>
</protein>
<evidence type="ECO:0000313" key="3">
    <source>
        <dbReference type="Proteomes" id="UP001285441"/>
    </source>
</evidence>
<evidence type="ECO:0000313" key="2">
    <source>
        <dbReference type="EMBL" id="KAK3392936.1"/>
    </source>
</evidence>
<dbReference type="Proteomes" id="UP001285441">
    <property type="component" value="Unassembled WGS sequence"/>
</dbReference>
<comment type="caution">
    <text evidence="2">The sequence shown here is derived from an EMBL/GenBank/DDBJ whole genome shotgun (WGS) entry which is preliminary data.</text>
</comment>
<evidence type="ECO:0000256" key="1">
    <source>
        <dbReference type="SAM" id="MobiDB-lite"/>
    </source>
</evidence>